<keyword evidence="4" id="KW-0597">Phosphoprotein</keyword>
<evidence type="ECO:0000256" key="4">
    <source>
        <dbReference type="ARBA" id="ARBA00022553"/>
    </source>
</evidence>
<evidence type="ECO:0000256" key="11">
    <source>
        <dbReference type="ARBA" id="ARBA00022840"/>
    </source>
</evidence>
<dbReference type="Proteomes" id="UP000317650">
    <property type="component" value="Chromosome 1"/>
</dbReference>
<keyword evidence="6" id="KW-0808">Transferase</keyword>
<evidence type="ECO:0000259" key="21">
    <source>
        <dbReference type="PROSITE" id="PS50011"/>
    </source>
</evidence>
<dbReference type="Gene3D" id="3.30.200.20">
    <property type="entry name" value="Phosphorylase Kinase, domain 1"/>
    <property type="match status" value="1"/>
</dbReference>
<keyword evidence="5" id="KW-0433">Leucine-rich repeat</keyword>
<dbReference type="PANTHER" id="PTHR45631:SF204">
    <property type="entry name" value="OS01G0810800 PROTEIN"/>
    <property type="match status" value="1"/>
</dbReference>
<keyword evidence="20" id="KW-0732">Signal</keyword>
<dbReference type="STRING" id="52838.A0A4S8JPT0"/>
<dbReference type="EC" id="2.7.11.1" evidence="2"/>
<keyword evidence="23" id="KW-1185">Reference proteome</keyword>
<keyword evidence="13 19" id="KW-0472">Membrane</keyword>
<dbReference type="PROSITE" id="PS00108">
    <property type="entry name" value="PROTEIN_KINASE_ST"/>
    <property type="match status" value="1"/>
</dbReference>
<evidence type="ECO:0000256" key="13">
    <source>
        <dbReference type="ARBA" id="ARBA00023136"/>
    </source>
</evidence>
<dbReference type="InterPro" id="IPR000719">
    <property type="entry name" value="Prot_kinase_dom"/>
</dbReference>
<evidence type="ECO:0000256" key="20">
    <source>
        <dbReference type="SAM" id="SignalP"/>
    </source>
</evidence>
<dbReference type="Pfam" id="PF07714">
    <property type="entry name" value="PK_Tyr_Ser-Thr"/>
    <property type="match status" value="1"/>
</dbReference>
<dbReference type="PANTHER" id="PTHR45631">
    <property type="entry name" value="OS07G0107800 PROTEIN-RELATED"/>
    <property type="match status" value="1"/>
</dbReference>
<dbReference type="FunFam" id="1.10.510.10:FF:000146">
    <property type="entry name" value="LRR receptor-like serine/threonine-protein kinase IOS1"/>
    <property type="match status" value="1"/>
</dbReference>
<feature type="transmembrane region" description="Helical" evidence="19">
    <location>
        <begin position="464"/>
        <end position="485"/>
    </location>
</feature>
<evidence type="ECO:0000256" key="17">
    <source>
        <dbReference type="PROSITE-ProRule" id="PRU10141"/>
    </source>
</evidence>
<accession>A0A4S8JPT0</accession>
<dbReference type="SMART" id="SM00220">
    <property type="entry name" value="S_TKc"/>
    <property type="match status" value="1"/>
</dbReference>
<dbReference type="SUPFAM" id="SSF52058">
    <property type="entry name" value="L domain-like"/>
    <property type="match status" value="1"/>
</dbReference>
<comment type="caution">
    <text evidence="22">The sequence shown here is derived from an EMBL/GenBank/DDBJ whole genome shotgun (WGS) entry which is preliminary data.</text>
</comment>
<feature type="region of interest" description="Disordered" evidence="18">
    <location>
        <begin position="496"/>
        <end position="522"/>
    </location>
</feature>
<reference evidence="22 23" key="1">
    <citation type="journal article" date="2019" name="Nat. Plants">
        <title>Genome sequencing of Musa balbisiana reveals subgenome evolution and function divergence in polyploid bananas.</title>
        <authorList>
            <person name="Yao X."/>
        </authorList>
    </citation>
    <scope>NUCLEOTIDE SEQUENCE [LARGE SCALE GENOMIC DNA]</scope>
    <source>
        <strain evidence="23">cv. DH-PKW</strain>
        <tissue evidence="22">Leaves</tissue>
    </source>
</reference>
<evidence type="ECO:0000256" key="9">
    <source>
        <dbReference type="ARBA" id="ARBA00022741"/>
    </source>
</evidence>
<dbReference type="SUPFAM" id="SSF56112">
    <property type="entry name" value="Protein kinase-like (PK-like)"/>
    <property type="match status" value="1"/>
</dbReference>
<dbReference type="Gene3D" id="1.10.510.10">
    <property type="entry name" value="Transferase(Phosphotransferase) domain 1"/>
    <property type="match status" value="1"/>
</dbReference>
<dbReference type="FunFam" id="3.30.200.20:FF:000394">
    <property type="entry name" value="Leucine-rich repeat receptor-like protein kinase"/>
    <property type="match status" value="1"/>
</dbReference>
<evidence type="ECO:0000256" key="14">
    <source>
        <dbReference type="ARBA" id="ARBA00023170"/>
    </source>
</evidence>
<dbReference type="InterPro" id="IPR001245">
    <property type="entry name" value="Ser-Thr/Tyr_kinase_cat_dom"/>
</dbReference>
<evidence type="ECO:0000256" key="16">
    <source>
        <dbReference type="ARBA" id="ARBA00048679"/>
    </source>
</evidence>
<protein>
    <recommendedName>
        <fullName evidence="2">non-specific serine/threonine protein kinase</fullName>
        <ecNumber evidence="2">2.7.11.1</ecNumber>
    </recommendedName>
</protein>
<feature type="signal peptide" evidence="20">
    <location>
        <begin position="1"/>
        <end position="28"/>
    </location>
</feature>
<evidence type="ECO:0000313" key="23">
    <source>
        <dbReference type="Proteomes" id="UP000317650"/>
    </source>
</evidence>
<dbReference type="InterPro" id="IPR017441">
    <property type="entry name" value="Protein_kinase_ATP_BS"/>
</dbReference>
<dbReference type="InterPro" id="IPR032675">
    <property type="entry name" value="LRR_dom_sf"/>
</dbReference>
<dbReference type="Gene3D" id="3.80.10.10">
    <property type="entry name" value="Ribonuclease Inhibitor"/>
    <property type="match status" value="1"/>
</dbReference>
<evidence type="ECO:0000256" key="19">
    <source>
        <dbReference type="SAM" id="Phobius"/>
    </source>
</evidence>
<organism evidence="22 23">
    <name type="scientific">Musa balbisiana</name>
    <name type="common">Banana</name>
    <dbReference type="NCBI Taxonomy" id="52838"/>
    <lineage>
        <taxon>Eukaryota</taxon>
        <taxon>Viridiplantae</taxon>
        <taxon>Streptophyta</taxon>
        <taxon>Embryophyta</taxon>
        <taxon>Tracheophyta</taxon>
        <taxon>Spermatophyta</taxon>
        <taxon>Magnoliopsida</taxon>
        <taxon>Liliopsida</taxon>
        <taxon>Zingiberales</taxon>
        <taxon>Musaceae</taxon>
        <taxon>Musa</taxon>
    </lineage>
</organism>
<dbReference type="PRINTS" id="PR00019">
    <property type="entry name" value="LEURICHRPT"/>
</dbReference>
<comment type="catalytic activity">
    <reaction evidence="15">
        <text>L-threonyl-[protein] + ATP = O-phospho-L-threonyl-[protein] + ADP + H(+)</text>
        <dbReference type="Rhea" id="RHEA:46608"/>
        <dbReference type="Rhea" id="RHEA-COMP:11060"/>
        <dbReference type="Rhea" id="RHEA-COMP:11605"/>
        <dbReference type="ChEBI" id="CHEBI:15378"/>
        <dbReference type="ChEBI" id="CHEBI:30013"/>
        <dbReference type="ChEBI" id="CHEBI:30616"/>
        <dbReference type="ChEBI" id="CHEBI:61977"/>
        <dbReference type="ChEBI" id="CHEBI:456216"/>
        <dbReference type="EC" id="2.7.11.1"/>
    </reaction>
</comment>
<dbReference type="InterPro" id="IPR001611">
    <property type="entry name" value="Leu-rich_rpt"/>
</dbReference>
<keyword evidence="3" id="KW-0723">Serine/threonine-protein kinase</keyword>
<evidence type="ECO:0000256" key="2">
    <source>
        <dbReference type="ARBA" id="ARBA00012513"/>
    </source>
</evidence>
<dbReference type="InterPro" id="IPR024788">
    <property type="entry name" value="Malectin-like_Carb-bd_dom"/>
</dbReference>
<dbReference type="Pfam" id="PF12819">
    <property type="entry name" value="Malectin_like"/>
    <property type="match status" value="1"/>
</dbReference>
<name>A0A4S8JPT0_MUSBA</name>
<evidence type="ECO:0000256" key="8">
    <source>
        <dbReference type="ARBA" id="ARBA00022737"/>
    </source>
</evidence>
<evidence type="ECO:0000256" key="18">
    <source>
        <dbReference type="SAM" id="MobiDB-lite"/>
    </source>
</evidence>
<keyword evidence="11 17" id="KW-0067">ATP-binding</keyword>
<dbReference type="GO" id="GO:0005524">
    <property type="term" value="F:ATP binding"/>
    <property type="evidence" value="ECO:0007669"/>
    <property type="project" value="UniProtKB-UniRule"/>
</dbReference>
<keyword evidence="9 17" id="KW-0547">Nucleotide-binding</keyword>
<keyword evidence="7 19" id="KW-0812">Transmembrane</keyword>
<dbReference type="AlphaFoldDB" id="A0A4S8JPT0"/>
<evidence type="ECO:0000256" key="7">
    <source>
        <dbReference type="ARBA" id="ARBA00022692"/>
    </source>
</evidence>
<evidence type="ECO:0000313" key="22">
    <source>
        <dbReference type="EMBL" id="THU63372.1"/>
    </source>
</evidence>
<dbReference type="CDD" id="cd14066">
    <property type="entry name" value="STKc_IRAK"/>
    <property type="match status" value="1"/>
</dbReference>
<keyword evidence="8" id="KW-0677">Repeat</keyword>
<evidence type="ECO:0000256" key="12">
    <source>
        <dbReference type="ARBA" id="ARBA00022989"/>
    </source>
</evidence>
<dbReference type="InterPro" id="IPR011009">
    <property type="entry name" value="Kinase-like_dom_sf"/>
</dbReference>
<dbReference type="GO" id="GO:0004674">
    <property type="term" value="F:protein serine/threonine kinase activity"/>
    <property type="evidence" value="ECO:0007669"/>
    <property type="project" value="UniProtKB-KW"/>
</dbReference>
<evidence type="ECO:0000256" key="15">
    <source>
        <dbReference type="ARBA" id="ARBA00047899"/>
    </source>
</evidence>
<evidence type="ECO:0000256" key="1">
    <source>
        <dbReference type="ARBA" id="ARBA00004162"/>
    </source>
</evidence>
<feature type="domain" description="Protein kinase" evidence="21">
    <location>
        <begin position="536"/>
        <end position="810"/>
    </location>
</feature>
<dbReference type="InterPro" id="IPR008271">
    <property type="entry name" value="Ser/Thr_kinase_AS"/>
</dbReference>
<feature type="binding site" evidence="17">
    <location>
        <position position="564"/>
    </location>
    <ligand>
        <name>ATP</name>
        <dbReference type="ChEBI" id="CHEBI:30616"/>
    </ligand>
</feature>
<dbReference type="GO" id="GO:0005886">
    <property type="term" value="C:plasma membrane"/>
    <property type="evidence" value="ECO:0007669"/>
    <property type="project" value="UniProtKB-SubCell"/>
</dbReference>
<proteinExistence type="predicted"/>
<evidence type="ECO:0000256" key="3">
    <source>
        <dbReference type="ARBA" id="ARBA00022527"/>
    </source>
</evidence>
<feature type="chain" id="PRO_5020883859" description="non-specific serine/threonine protein kinase" evidence="20">
    <location>
        <begin position="29"/>
        <end position="850"/>
    </location>
</feature>
<keyword evidence="14" id="KW-0675">Receptor</keyword>
<keyword evidence="10" id="KW-0418">Kinase</keyword>
<sequence>MSCSSRLEMAIWFFAFLGISVVAVHVHGQQLPSTEGYISIDCGSNYNYPDPTTQIPYVLDDQYIDRGVSYNISSSYLTPSLAKQLTDVRSFPDGARNCYTIPVLQNQKYLIRTTFMYGNYDHLNSAMLLFDLHLDVNYWQTVNITDASVPYRLEAITVAMTDFMSICLVNTGHGTPFISALEMRPLKNTIYPIANATRTLILYFRVDAGSLTNNIVRYPDDPYDRIWIPWSGSQSWMTIYTNLTVRNYGKDFEAPSTVMQTALTPVNSNQMQFRISYISWEANVNAFLTVLYFSEVLSLSGNSSREFNIYINDYLWYGPYSPPANVTDWIYDPVPKYPYDQYNYTINATSNSTLPPLLNAMEAYFPMQKKDITTNSSDGAISTAFASLMAIEILDLSNNNLTGTIPDDLGNLPSLRVLNLKGNNLIGPVPDSINQKENKGQLTFIFDHKINPQPKPVRKISTPVIVVISAVSAILLLVLVALCVWRLKRNRQGFASNKSTRRHGEEHSTELQNHESPPAPPEGHLFTYPQIVKVTNNFLTVIGKGGFGNVYHGCLENGIQVAVKLRSQLSPQGVREFLAEVQNLIRVHHRNLVSLIGYCNDGNYLALVYEYMPRGSLQEYLKGKVGLPRLAWTDRLRIAYQAAQGLDYLHRGCSPSIVHRDVKSSNILLGQKLEAKIADFGLSKTFLGEYDTHVSTRRVVGTPGYVDPLYHSTLQINTKIDVYSFGVVLLELITGRSPIVPGSEDAHITQWVSRRLQRGNIDDFIDGRLQGDYDANSVWKVIDIAMRCTTQSGSQRPTMAEVVIQLKESLELETAHDKSESLYNQRLDTSQTSAFGIERVISGDFGPSAR</sequence>
<dbReference type="Pfam" id="PF13855">
    <property type="entry name" value="LRR_8"/>
    <property type="match status" value="1"/>
</dbReference>
<dbReference type="PROSITE" id="PS50011">
    <property type="entry name" value="PROTEIN_KINASE_DOM"/>
    <property type="match status" value="1"/>
</dbReference>
<evidence type="ECO:0000256" key="10">
    <source>
        <dbReference type="ARBA" id="ARBA00022777"/>
    </source>
</evidence>
<evidence type="ECO:0000256" key="5">
    <source>
        <dbReference type="ARBA" id="ARBA00022614"/>
    </source>
</evidence>
<gene>
    <name evidence="22" type="ORF">C4D60_Mb01t15080</name>
</gene>
<dbReference type="EMBL" id="PYDT01000004">
    <property type="protein sequence ID" value="THU63372.1"/>
    <property type="molecule type" value="Genomic_DNA"/>
</dbReference>
<evidence type="ECO:0000256" key="6">
    <source>
        <dbReference type="ARBA" id="ARBA00022679"/>
    </source>
</evidence>
<keyword evidence="12 19" id="KW-1133">Transmembrane helix</keyword>
<dbReference type="PROSITE" id="PS00107">
    <property type="entry name" value="PROTEIN_KINASE_ATP"/>
    <property type="match status" value="1"/>
</dbReference>
<comment type="subcellular location">
    <subcellularLocation>
        <location evidence="1">Cell membrane</location>
        <topology evidence="1">Single-pass membrane protein</topology>
    </subcellularLocation>
</comment>
<feature type="compositionally biased region" description="Basic and acidic residues" evidence="18">
    <location>
        <begin position="502"/>
        <end position="513"/>
    </location>
</feature>
<comment type="catalytic activity">
    <reaction evidence="16">
        <text>L-seryl-[protein] + ATP = O-phospho-L-seryl-[protein] + ADP + H(+)</text>
        <dbReference type="Rhea" id="RHEA:17989"/>
        <dbReference type="Rhea" id="RHEA-COMP:9863"/>
        <dbReference type="Rhea" id="RHEA-COMP:11604"/>
        <dbReference type="ChEBI" id="CHEBI:15378"/>
        <dbReference type="ChEBI" id="CHEBI:29999"/>
        <dbReference type="ChEBI" id="CHEBI:30616"/>
        <dbReference type="ChEBI" id="CHEBI:83421"/>
        <dbReference type="ChEBI" id="CHEBI:456216"/>
        <dbReference type="EC" id="2.7.11.1"/>
    </reaction>
</comment>